<dbReference type="Proteomes" id="UP001138540">
    <property type="component" value="Unassembled WGS sequence"/>
</dbReference>
<name>A0ABR6NK88_9SPHN</name>
<dbReference type="SUPFAM" id="SSF48498">
    <property type="entry name" value="Tetracyclin repressor-like, C-terminal domain"/>
    <property type="match status" value="1"/>
</dbReference>
<dbReference type="EMBL" id="JACHKA010000001">
    <property type="protein sequence ID" value="MBB5986903.1"/>
    <property type="molecule type" value="Genomic_DNA"/>
</dbReference>
<keyword evidence="1" id="KW-0805">Transcription regulation</keyword>
<protein>
    <submittedName>
        <fullName evidence="6">AcrR family transcriptional regulator</fullName>
    </submittedName>
</protein>
<dbReference type="Pfam" id="PF00440">
    <property type="entry name" value="TetR_N"/>
    <property type="match status" value="1"/>
</dbReference>
<evidence type="ECO:0000313" key="7">
    <source>
        <dbReference type="Proteomes" id="UP001138540"/>
    </source>
</evidence>
<dbReference type="InterPro" id="IPR050109">
    <property type="entry name" value="HTH-type_TetR-like_transc_reg"/>
</dbReference>
<feature type="domain" description="HTH tetR-type" evidence="5">
    <location>
        <begin position="17"/>
        <end position="77"/>
    </location>
</feature>
<gene>
    <name evidence="6" type="ORF">HNP60_002877</name>
</gene>
<evidence type="ECO:0000256" key="4">
    <source>
        <dbReference type="PROSITE-ProRule" id="PRU00335"/>
    </source>
</evidence>
<dbReference type="RefSeq" id="WP_184154965.1">
    <property type="nucleotide sequence ID" value="NZ_JACHKA010000001.1"/>
</dbReference>
<evidence type="ECO:0000256" key="2">
    <source>
        <dbReference type="ARBA" id="ARBA00023125"/>
    </source>
</evidence>
<reference evidence="6 7" key="1">
    <citation type="submission" date="2020-08" db="EMBL/GenBank/DDBJ databases">
        <title>Exploring microbial biodiversity for novel pathways involved in the catabolism of aromatic compounds derived from lignin.</title>
        <authorList>
            <person name="Elkins J."/>
        </authorList>
    </citation>
    <scope>NUCLEOTIDE SEQUENCE [LARGE SCALE GENOMIC DNA]</scope>
    <source>
        <strain evidence="6 7">B1D3A</strain>
    </source>
</reference>
<dbReference type="InterPro" id="IPR036271">
    <property type="entry name" value="Tet_transcr_reg_TetR-rel_C_sf"/>
</dbReference>
<evidence type="ECO:0000256" key="3">
    <source>
        <dbReference type="ARBA" id="ARBA00023163"/>
    </source>
</evidence>
<dbReference type="InterPro" id="IPR009057">
    <property type="entry name" value="Homeodomain-like_sf"/>
</dbReference>
<organism evidence="6 7">
    <name type="scientific">Sphingobium lignivorans</name>
    <dbReference type="NCBI Taxonomy" id="2735886"/>
    <lineage>
        <taxon>Bacteria</taxon>
        <taxon>Pseudomonadati</taxon>
        <taxon>Pseudomonadota</taxon>
        <taxon>Alphaproteobacteria</taxon>
        <taxon>Sphingomonadales</taxon>
        <taxon>Sphingomonadaceae</taxon>
        <taxon>Sphingobium</taxon>
    </lineage>
</organism>
<keyword evidence="2 4" id="KW-0238">DNA-binding</keyword>
<keyword evidence="7" id="KW-1185">Reference proteome</keyword>
<keyword evidence="3" id="KW-0804">Transcription</keyword>
<feature type="DNA-binding region" description="H-T-H motif" evidence="4">
    <location>
        <begin position="40"/>
        <end position="59"/>
    </location>
</feature>
<proteinExistence type="predicted"/>
<dbReference type="InterPro" id="IPR001647">
    <property type="entry name" value="HTH_TetR"/>
</dbReference>
<evidence type="ECO:0000259" key="5">
    <source>
        <dbReference type="PROSITE" id="PS50977"/>
    </source>
</evidence>
<evidence type="ECO:0000256" key="1">
    <source>
        <dbReference type="ARBA" id="ARBA00023015"/>
    </source>
</evidence>
<dbReference type="PANTHER" id="PTHR30055:SF234">
    <property type="entry name" value="HTH-TYPE TRANSCRIPTIONAL REGULATOR BETI"/>
    <property type="match status" value="1"/>
</dbReference>
<dbReference type="PANTHER" id="PTHR30055">
    <property type="entry name" value="HTH-TYPE TRANSCRIPTIONAL REGULATOR RUTR"/>
    <property type="match status" value="1"/>
</dbReference>
<evidence type="ECO:0000313" key="6">
    <source>
        <dbReference type="EMBL" id="MBB5986903.1"/>
    </source>
</evidence>
<dbReference type="PROSITE" id="PS50977">
    <property type="entry name" value="HTH_TETR_2"/>
    <property type="match status" value="1"/>
</dbReference>
<comment type="caution">
    <text evidence="6">The sequence shown here is derived from an EMBL/GenBank/DDBJ whole genome shotgun (WGS) entry which is preliminary data.</text>
</comment>
<sequence>MTRISKRKRGQGRPADAVGKEAVLSKATELLQDLPPARVTTSLIAREAGVDPALIRYYFGDREKLLLEVVKQLIADAPTEKATLAAPLARLEHTIRHAAHFTRSTKHVHRLMVDELADAKSPEVRKLQGEMNMGAVERLAQMMAQDGGTELRSVNPLFLHLTLVGLFDFFVSAQPVVRNLVPDDTDMDALGVAFEDFVVDLLLNGLRKRED</sequence>
<dbReference type="Gene3D" id="1.10.357.10">
    <property type="entry name" value="Tetracycline Repressor, domain 2"/>
    <property type="match status" value="1"/>
</dbReference>
<dbReference type="SUPFAM" id="SSF46689">
    <property type="entry name" value="Homeodomain-like"/>
    <property type="match status" value="1"/>
</dbReference>
<accession>A0ABR6NK88</accession>